<dbReference type="STRING" id="1215343.B488_04700"/>
<dbReference type="KEGG" id="lcc:B488_04700"/>
<sequence length="275" mass="31003">MNNIVEHNTETMEIMPAGTSAIRTTEEHEITRELTPVELLQMAIRDRVNVEIIERLMELNKRWEDNKACKAFYEAISDARAEIPVIFKNNQGHNYKYEDIASIAATIDPILARHGLCYRFHTESTKELVTVTCIISHKDGHRERNSLSAPPDEAMGNRKNYNHSIGSTVTYLSRYTLRAALGLAASADDDGTYARYNNGQASAIANDNAPVNPQQLLQIKKLMAEASVSEERICSICKVDNIENIPSRFFNSVIAKLNQSLRLQMEQQQKEAAHV</sequence>
<protein>
    <submittedName>
        <fullName evidence="1">Phage related protein</fullName>
    </submittedName>
</protein>
<dbReference type="InterPro" id="IPR007499">
    <property type="entry name" value="ERF_bacteria_virus"/>
</dbReference>
<dbReference type="EMBL" id="CP003789">
    <property type="protein sequence ID" value="AGA64462.1"/>
    <property type="molecule type" value="Genomic_DNA"/>
</dbReference>
<gene>
    <name evidence="1" type="ordered locus">B488_04700</name>
</gene>
<organism evidence="1 2">
    <name type="scientific">Liberibacter crescens (strain BT-1)</name>
    <dbReference type="NCBI Taxonomy" id="1215343"/>
    <lineage>
        <taxon>Bacteria</taxon>
        <taxon>Pseudomonadati</taxon>
        <taxon>Pseudomonadota</taxon>
        <taxon>Alphaproteobacteria</taxon>
        <taxon>Hyphomicrobiales</taxon>
        <taxon>Rhizobiaceae</taxon>
        <taxon>Liberibacter</taxon>
    </lineage>
</organism>
<name>L0EU27_LIBCB</name>
<dbReference type="Proteomes" id="UP000010799">
    <property type="component" value="Chromosome"/>
</dbReference>
<proteinExistence type="predicted"/>
<evidence type="ECO:0000313" key="2">
    <source>
        <dbReference type="Proteomes" id="UP000010799"/>
    </source>
</evidence>
<reference evidence="1 2" key="1">
    <citation type="journal article" date="2012" name="Stand. Genomic Sci.">
        <title>Complete genome sequence of Liberibacter crescens BT-1.</title>
        <authorList>
            <person name="Leonard M.T."/>
            <person name="Fagen J.R."/>
            <person name="Davis-Richardson A.G."/>
            <person name="Davis M.J."/>
            <person name="Triplett E.W."/>
        </authorList>
    </citation>
    <scope>NUCLEOTIDE SEQUENCE [LARGE SCALE GENOMIC DNA]</scope>
    <source>
        <strain evidence="1 2">BT-1</strain>
    </source>
</reference>
<evidence type="ECO:0000313" key="1">
    <source>
        <dbReference type="EMBL" id="AGA64462.1"/>
    </source>
</evidence>
<dbReference type="HOGENOM" id="CLU_085680_1_1_5"/>
<keyword evidence="2" id="KW-1185">Reference proteome</keyword>
<dbReference type="eggNOG" id="ENOG5032GT6">
    <property type="taxonomic scope" value="Bacteria"/>
</dbReference>
<accession>L0EU27</accession>
<dbReference type="Pfam" id="PF04404">
    <property type="entry name" value="ERF"/>
    <property type="match status" value="1"/>
</dbReference>
<dbReference type="AlphaFoldDB" id="L0EU27"/>
<dbReference type="PATRIC" id="fig|1215343.11.peg.479"/>
<dbReference type="RefSeq" id="WP_015272889.1">
    <property type="nucleotide sequence ID" value="NC_019907.1"/>
</dbReference>